<organism evidence="4 5">
    <name type="scientific">Hypothenemus hampei</name>
    <name type="common">Coffee berry borer</name>
    <dbReference type="NCBI Taxonomy" id="57062"/>
    <lineage>
        <taxon>Eukaryota</taxon>
        <taxon>Metazoa</taxon>
        <taxon>Ecdysozoa</taxon>
        <taxon>Arthropoda</taxon>
        <taxon>Hexapoda</taxon>
        <taxon>Insecta</taxon>
        <taxon>Pterygota</taxon>
        <taxon>Neoptera</taxon>
        <taxon>Endopterygota</taxon>
        <taxon>Coleoptera</taxon>
        <taxon>Polyphaga</taxon>
        <taxon>Cucujiformia</taxon>
        <taxon>Curculionidae</taxon>
        <taxon>Scolytinae</taxon>
        <taxon>Hypothenemus</taxon>
    </lineage>
</organism>
<feature type="domain" description="D-isomer specific 2-hydroxyacid dehydrogenase NAD-binding" evidence="3">
    <location>
        <begin position="109"/>
        <end position="290"/>
    </location>
</feature>
<proteinExistence type="predicted"/>
<dbReference type="AlphaFoldDB" id="A0ABD1F529"/>
<dbReference type="GO" id="GO:0016491">
    <property type="term" value="F:oxidoreductase activity"/>
    <property type="evidence" value="ECO:0007669"/>
    <property type="project" value="UniProtKB-KW"/>
</dbReference>
<evidence type="ECO:0000313" key="4">
    <source>
        <dbReference type="EMBL" id="KAL1512578.1"/>
    </source>
</evidence>
<dbReference type="InterPro" id="IPR036291">
    <property type="entry name" value="NAD(P)-bd_dom_sf"/>
</dbReference>
<keyword evidence="1" id="KW-0560">Oxidoreductase</keyword>
<accession>A0ABD1F529</accession>
<comment type="caution">
    <text evidence="4">The sequence shown here is derived from an EMBL/GenBank/DDBJ whole genome shotgun (WGS) entry which is preliminary data.</text>
</comment>
<keyword evidence="2" id="KW-0520">NAD</keyword>
<dbReference type="SUPFAM" id="SSF51735">
    <property type="entry name" value="NAD(P)-binding Rossmann-fold domains"/>
    <property type="match status" value="1"/>
</dbReference>
<reference evidence="4 5" key="1">
    <citation type="submission" date="2024-05" db="EMBL/GenBank/DDBJ databases">
        <title>Genetic variation in Jamaican populations of the coffee berry borer (Hypothenemus hampei).</title>
        <authorList>
            <person name="Errbii M."/>
            <person name="Myrie A."/>
        </authorList>
    </citation>
    <scope>NUCLEOTIDE SEQUENCE [LARGE SCALE GENOMIC DNA]</scope>
    <source>
        <strain evidence="4">JA-Hopewell-2020-01-JO</strain>
        <tissue evidence="4">Whole body</tissue>
    </source>
</reference>
<dbReference type="FunFam" id="3.40.50.720:FF:000363">
    <property type="entry name" value="D-isomer specific 2-hydroxyacid dehydrogenase"/>
    <property type="match status" value="1"/>
</dbReference>
<sequence>MFNRVHVISRHSHDLINNLKKLLPSVQFTEVHLSDVFNLETAEIILADYDQIGPFIYKLPTVKWIQGTWAGLDKLWPYIRKDDVPKFPITRTTGDNFGQLMGEYVIGNIIFWERNYFKVKENQIKKIWDCTVCPHDHRSLRDLTIGILGIGAIGSAIGRALKTLGATVYGFGRRATVSLESPDLKHFSKYYTKDNVKELLSSVDYIVNVLPRTEETNNFLGNKLLEICKGKNVTFINIGRGNIIKETELIDALTNQWISGAILDVFESEPLPATSQLWNFPNVFITPHISGNSRTQDTAENFKINFQRFQRNEPLLQQIDFVKGY</sequence>
<evidence type="ECO:0000256" key="1">
    <source>
        <dbReference type="ARBA" id="ARBA00023002"/>
    </source>
</evidence>
<evidence type="ECO:0000313" key="5">
    <source>
        <dbReference type="Proteomes" id="UP001566132"/>
    </source>
</evidence>
<dbReference type="Pfam" id="PF02826">
    <property type="entry name" value="2-Hacid_dh_C"/>
    <property type="match status" value="1"/>
</dbReference>
<dbReference type="InterPro" id="IPR006140">
    <property type="entry name" value="D-isomer_DH_NAD-bd"/>
</dbReference>
<dbReference type="PANTHER" id="PTHR43333">
    <property type="entry name" value="2-HACID_DH_C DOMAIN-CONTAINING PROTEIN"/>
    <property type="match status" value="1"/>
</dbReference>
<name>A0ABD1F529_HYPHA</name>
<dbReference type="PANTHER" id="PTHR43333:SF1">
    <property type="entry name" value="D-ISOMER SPECIFIC 2-HYDROXYACID DEHYDROGENASE NAD-BINDING DOMAIN-CONTAINING PROTEIN"/>
    <property type="match status" value="1"/>
</dbReference>
<dbReference type="Gene3D" id="3.40.50.720">
    <property type="entry name" value="NAD(P)-binding Rossmann-like Domain"/>
    <property type="match status" value="2"/>
</dbReference>
<evidence type="ECO:0000256" key="2">
    <source>
        <dbReference type="ARBA" id="ARBA00023027"/>
    </source>
</evidence>
<keyword evidence="5" id="KW-1185">Reference proteome</keyword>
<gene>
    <name evidence="4" type="ORF">ABEB36_002150</name>
</gene>
<evidence type="ECO:0000259" key="3">
    <source>
        <dbReference type="Pfam" id="PF02826"/>
    </source>
</evidence>
<dbReference type="EMBL" id="JBDJPC010000002">
    <property type="protein sequence ID" value="KAL1512578.1"/>
    <property type="molecule type" value="Genomic_DNA"/>
</dbReference>
<protein>
    <recommendedName>
        <fullName evidence="3">D-isomer specific 2-hydroxyacid dehydrogenase NAD-binding domain-containing protein</fullName>
    </recommendedName>
</protein>
<dbReference type="Proteomes" id="UP001566132">
    <property type="component" value="Unassembled WGS sequence"/>
</dbReference>